<evidence type="ECO:0000313" key="3">
    <source>
        <dbReference type="Proteomes" id="UP001353858"/>
    </source>
</evidence>
<protein>
    <submittedName>
        <fullName evidence="2">Uncharacterized protein</fullName>
    </submittedName>
</protein>
<name>A0AAN7SH98_9COLE</name>
<comment type="caution">
    <text evidence="2">The sequence shown here is derived from an EMBL/GenBank/DDBJ whole genome shotgun (WGS) entry which is preliminary data.</text>
</comment>
<organism evidence="2 3">
    <name type="scientific">Aquatica leii</name>
    <dbReference type="NCBI Taxonomy" id="1421715"/>
    <lineage>
        <taxon>Eukaryota</taxon>
        <taxon>Metazoa</taxon>
        <taxon>Ecdysozoa</taxon>
        <taxon>Arthropoda</taxon>
        <taxon>Hexapoda</taxon>
        <taxon>Insecta</taxon>
        <taxon>Pterygota</taxon>
        <taxon>Neoptera</taxon>
        <taxon>Endopterygota</taxon>
        <taxon>Coleoptera</taxon>
        <taxon>Polyphaga</taxon>
        <taxon>Elateriformia</taxon>
        <taxon>Elateroidea</taxon>
        <taxon>Lampyridae</taxon>
        <taxon>Luciolinae</taxon>
        <taxon>Aquatica</taxon>
    </lineage>
</organism>
<sequence>MEDNDKHSTEWALLFPLKAGLFSMKHSGVTSSQDRLKKKPNTKETPARLHMRRGSSMSELDKLANGTLPDLVRSTTANHQLSASPASLPHSPYLSRSVISTASHSVRDSIGDLMNEKKYGSSQWSVRSETLIARLVPLSTVTPRQSPPEACPKTDLSIESFISEESDNNGPLTTAQRAQRLSRLIKQQRITKQTGIMSVRGLHFRQMNNSDDEHKSDVTLSKSENEHVRNLRDKDTNDDSTTELLAAARQWIEESCAQPRLAPP</sequence>
<reference evidence="3" key="1">
    <citation type="submission" date="2023-01" db="EMBL/GenBank/DDBJ databases">
        <title>Key to firefly adult light organ development and bioluminescence: homeobox transcription factors regulate luciferase expression and transportation to peroxisome.</title>
        <authorList>
            <person name="Fu X."/>
        </authorList>
    </citation>
    <scope>NUCLEOTIDE SEQUENCE [LARGE SCALE GENOMIC DNA]</scope>
</reference>
<accession>A0AAN7SH98</accession>
<dbReference type="AlphaFoldDB" id="A0AAN7SH98"/>
<gene>
    <name evidence="2" type="ORF">RN001_004181</name>
</gene>
<evidence type="ECO:0000313" key="2">
    <source>
        <dbReference type="EMBL" id="KAK4880862.1"/>
    </source>
</evidence>
<proteinExistence type="predicted"/>
<dbReference type="EMBL" id="JARPUR010000002">
    <property type="protein sequence ID" value="KAK4880862.1"/>
    <property type="molecule type" value="Genomic_DNA"/>
</dbReference>
<feature type="compositionally biased region" description="Basic and acidic residues" evidence="1">
    <location>
        <begin position="211"/>
        <end position="237"/>
    </location>
</feature>
<feature type="region of interest" description="Disordered" evidence="1">
    <location>
        <begin position="204"/>
        <end position="240"/>
    </location>
</feature>
<feature type="region of interest" description="Disordered" evidence="1">
    <location>
        <begin position="26"/>
        <end position="56"/>
    </location>
</feature>
<evidence type="ECO:0000256" key="1">
    <source>
        <dbReference type="SAM" id="MobiDB-lite"/>
    </source>
</evidence>
<keyword evidence="3" id="KW-1185">Reference proteome</keyword>
<dbReference type="Proteomes" id="UP001353858">
    <property type="component" value="Unassembled WGS sequence"/>
</dbReference>